<protein>
    <submittedName>
        <fullName evidence="4">Starvation-inducible DNA-binding protein</fullName>
    </submittedName>
</protein>
<dbReference type="InterPro" id="IPR008331">
    <property type="entry name" value="Ferritin_DPS_dom"/>
</dbReference>
<dbReference type="PROSITE" id="PS00819">
    <property type="entry name" value="DPS_2"/>
    <property type="match status" value="1"/>
</dbReference>
<dbReference type="InterPro" id="IPR009078">
    <property type="entry name" value="Ferritin-like_SF"/>
</dbReference>
<dbReference type="CDD" id="cd01043">
    <property type="entry name" value="DPS"/>
    <property type="match status" value="1"/>
</dbReference>
<evidence type="ECO:0000313" key="5">
    <source>
        <dbReference type="Proteomes" id="UP000183038"/>
    </source>
</evidence>
<dbReference type="PRINTS" id="PR01346">
    <property type="entry name" value="HELNAPAPROT"/>
</dbReference>
<evidence type="ECO:0000313" key="4">
    <source>
        <dbReference type="EMBL" id="SEC56470.1"/>
    </source>
</evidence>
<dbReference type="EMBL" id="FNTB01000001">
    <property type="protein sequence ID" value="SEC56470.1"/>
    <property type="molecule type" value="Genomic_DNA"/>
</dbReference>
<dbReference type="InterPro" id="IPR012347">
    <property type="entry name" value="Ferritin-like"/>
</dbReference>
<accession>A0A1H4TJP7</accession>
<feature type="domain" description="Ferritin/DPS" evidence="3">
    <location>
        <begin position="20"/>
        <end position="158"/>
    </location>
</feature>
<name>A0A1H4TJP7_9FLAO</name>
<reference evidence="4 5" key="1">
    <citation type="submission" date="2016-10" db="EMBL/GenBank/DDBJ databases">
        <authorList>
            <person name="de Groot N.N."/>
        </authorList>
    </citation>
    <scope>NUCLEOTIDE SEQUENCE [LARGE SCALE GENOMIC DNA]</scope>
    <source>
        <strain evidence="4 5">MAR_2009_71</strain>
    </source>
</reference>
<evidence type="ECO:0000256" key="1">
    <source>
        <dbReference type="ARBA" id="ARBA00009497"/>
    </source>
</evidence>
<evidence type="ECO:0000259" key="3">
    <source>
        <dbReference type="Pfam" id="PF00210"/>
    </source>
</evidence>
<dbReference type="RefSeq" id="WP_071339646.1">
    <property type="nucleotide sequence ID" value="NZ_CAJQES010000014.1"/>
</dbReference>
<dbReference type="InterPro" id="IPR023188">
    <property type="entry name" value="DPS_DNA-bd_CS"/>
</dbReference>
<dbReference type="SUPFAM" id="SSF47240">
    <property type="entry name" value="Ferritin-like"/>
    <property type="match status" value="1"/>
</dbReference>
<dbReference type="GO" id="GO:0008199">
    <property type="term" value="F:ferric iron binding"/>
    <property type="evidence" value="ECO:0007669"/>
    <property type="project" value="InterPro"/>
</dbReference>
<dbReference type="PROSITE" id="PS00818">
    <property type="entry name" value="DPS_1"/>
    <property type="match status" value="1"/>
</dbReference>
<dbReference type="InterPro" id="IPR002177">
    <property type="entry name" value="DPS_DNA-bd"/>
</dbReference>
<dbReference type="OrthoDB" id="9797023at2"/>
<dbReference type="GO" id="GO:0016722">
    <property type="term" value="F:oxidoreductase activity, acting on metal ions"/>
    <property type="evidence" value="ECO:0007669"/>
    <property type="project" value="InterPro"/>
</dbReference>
<dbReference type="PIRSF" id="PIRSF005900">
    <property type="entry name" value="Dps"/>
    <property type="match status" value="1"/>
</dbReference>
<dbReference type="GO" id="GO:0003677">
    <property type="term" value="F:DNA binding"/>
    <property type="evidence" value="ECO:0007669"/>
    <property type="project" value="UniProtKB-KW"/>
</dbReference>
<evidence type="ECO:0000256" key="2">
    <source>
        <dbReference type="RuleBase" id="RU003875"/>
    </source>
</evidence>
<dbReference type="PANTHER" id="PTHR42932">
    <property type="entry name" value="GENERAL STRESS PROTEIN 20U"/>
    <property type="match status" value="1"/>
</dbReference>
<sequence>METLHKNVGIDQDYKIEISDKLNLLLANYQVHYMNLRGMHWNVKGSNFFLLHEKFEELYTEATETVDEIAERILTLDQQPLHTFEDYLDNKTIRIIKEVSDGATGISLLIDNLNELLIQEREILEFSSDNNDEGTATLVSDLISGQEKLIWMLKSTLQ</sequence>
<dbReference type="Pfam" id="PF00210">
    <property type="entry name" value="Ferritin"/>
    <property type="match status" value="1"/>
</dbReference>
<gene>
    <name evidence="4" type="ORF">SAMN05192540_3487</name>
</gene>
<dbReference type="Proteomes" id="UP000183038">
    <property type="component" value="Unassembled WGS sequence"/>
</dbReference>
<keyword evidence="4" id="KW-0238">DNA-binding</keyword>
<comment type="similarity">
    <text evidence="1 2">Belongs to the Dps family.</text>
</comment>
<proteinExistence type="inferred from homology"/>
<dbReference type="Gene3D" id="1.20.1260.10">
    <property type="match status" value="1"/>
</dbReference>
<organism evidence="4 5">
    <name type="scientific">Maribacter dokdonensis</name>
    <dbReference type="NCBI Taxonomy" id="320912"/>
    <lineage>
        <taxon>Bacteria</taxon>
        <taxon>Pseudomonadati</taxon>
        <taxon>Bacteroidota</taxon>
        <taxon>Flavobacteriia</taxon>
        <taxon>Flavobacteriales</taxon>
        <taxon>Flavobacteriaceae</taxon>
        <taxon>Maribacter</taxon>
    </lineage>
</organism>
<dbReference type="AlphaFoldDB" id="A0A1H4TJP7"/>
<dbReference type="PANTHER" id="PTHR42932:SF1">
    <property type="entry name" value="GENERAL STRESS PROTEIN 20U"/>
    <property type="match status" value="1"/>
</dbReference>